<evidence type="ECO:0000313" key="1">
    <source>
        <dbReference type="EMBL" id="JAI08514.1"/>
    </source>
</evidence>
<dbReference type="AlphaFoldDB" id="A0A0E9Y2S2"/>
<reference evidence="1" key="2">
    <citation type="journal article" date="2015" name="Fish Shellfish Immunol.">
        <title>Early steps in the European eel (Anguilla anguilla)-Vibrio vulnificus interaction in the gills: Role of the RtxA13 toxin.</title>
        <authorList>
            <person name="Callol A."/>
            <person name="Pajuelo D."/>
            <person name="Ebbesson L."/>
            <person name="Teles M."/>
            <person name="MacKenzie S."/>
            <person name="Amaro C."/>
        </authorList>
    </citation>
    <scope>NUCLEOTIDE SEQUENCE</scope>
</reference>
<proteinExistence type="predicted"/>
<dbReference type="EMBL" id="GBXM01000064">
    <property type="protein sequence ID" value="JAI08514.1"/>
    <property type="molecule type" value="Transcribed_RNA"/>
</dbReference>
<name>A0A0E9Y2S2_ANGAN</name>
<organism evidence="1">
    <name type="scientific">Anguilla anguilla</name>
    <name type="common">European freshwater eel</name>
    <name type="synonym">Muraena anguilla</name>
    <dbReference type="NCBI Taxonomy" id="7936"/>
    <lineage>
        <taxon>Eukaryota</taxon>
        <taxon>Metazoa</taxon>
        <taxon>Chordata</taxon>
        <taxon>Craniata</taxon>
        <taxon>Vertebrata</taxon>
        <taxon>Euteleostomi</taxon>
        <taxon>Actinopterygii</taxon>
        <taxon>Neopterygii</taxon>
        <taxon>Teleostei</taxon>
        <taxon>Anguilliformes</taxon>
        <taxon>Anguillidae</taxon>
        <taxon>Anguilla</taxon>
    </lineage>
</organism>
<accession>A0A0E9Y2S2</accession>
<reference evidence="1" key="1">
    <citation type="submission" date="2014-11" db="EMBL/GenBank/DDBJ databases">
        <authorList>
            <person name="Amaro Gonzalez C."/>
        </authorList>
    </citation>
    <scope>NUCLEOTIDE SEQUENCE</scope>
</reference>
<protein>
    <submittedName>
        <fullName evidence="1">Uncharacterized protein</fullName>
    </submittedName>
</protein>
<sequence length="32" mass="3541">MAGIFRNVLKGGCGAQFVYKMYAKLTIEVQFG</sequence>